<dbReference type="InParanoid" id="Q8ZVQ4"/>
<dbReference type="Proteomes" id="UP000002439">
    <property type="component" value="Chromosome"/>
</dbReference>
<proteinExistence type="predicted"/>
<gene>
    <name evidence="2" type="ordered locus">PAE2173</name>
</gene>
<dbReference type="EMBL" id="AE009441">
    <property type="protein sequence ID" value="AAL64002.1"/>
    <property type="molecule type" value="Genomic_DNA"/>
</dbReference>
<accession>Q8ZVQ4</accession>
<keyword evidence="3" id="KW-1185">Reference proteome</keyword>
<dbReference type="PATRIC" id="fig|178306.9.peg.1611"/>
<organism evidence="2 3">
    <name type="scientific">Pyrobaculum aerophilum (strain ATCC 51768 / DSM 7523 / JCM 9630 / CIP 104966 / NBRC 100827 / IM2)</name>
    <dbReference type="NCBI Taxonomy" id="178306"/>
    <lineage>
        <taxon>Archaea</taxon>
        <taxon>Thermoproteota</taxon>
        <taxon>Thermoprotei</taxon>
        <taxon>Thermoproteales</taxon>
        <taxon>Thermoproteaceae</taxon>
        <taxon>Pyrobaculum</taxon>
    </lineage>
</organism>
<dbReference type="EnsemblBacteria" id="AAL64002">
    <property type="protein sequence ID" value="AAL64002"/>
    <property type="gene ID" value="PAE2173"/>
</dbReference>
<name>Q8ZVQ4_PYRAE</name>
<evidence type="ECO:0000313" key="2">
    <source>
        <dbReference type="EMBL" id="AAL64002.1"/>
    </source>
</evidence>
<evidence type="ECO:0000313" key="3">
    <source>
        <dbReference type="Proteomes" id="UP000002439"/>
    </source>
</evidence>
<dbReference type="InterPro" id="IPR011689">
    <property type="entry name" value="PaRep2b"/>
</dbReference>
<dbReference type="Pfam" id="PF07775">
    <property type="entry name" value="PaRep2b"/>
    <property type="match status" value="1"/>
</dbReference>
<dbReference type="HOGENOM" id="CLU_1754771_0_0_2"/>
<dbReference type="KEGG" id="pai:PAE2173"/>
<dbReference type="eggNOG" id="arCOG09780">
    <property type="taxonomic scope" value="Archaea"/>
</dbReference>
<feature type="domain" description="PaRep2b" evidence="1">
    <location>
        <begin position="72"/>
        <end position="147"/>
    </location>
</feature>
<reference evidence="2 3" key="1">
    <citation type="journal article" date="2002" name="Proc. Natl. Acad. Sci. U.S.A.">
        <title>Genome sequence of the hyperthermophilic crenarchaeon Pyrobaculum aerophilum.</title>
        <authorList>
            <person name="Fitz-Gibbon S.T."/>
            <person name="Ladner H."/>
            <person name="Kim U.J."/>
            <person name="Stetter K.O."/>
            <person name="Simon M.I."/>
            <person name="Miller J.H."/>
        </authorList>
    </citation>
    <scope>NUCLEOTIDE SEQUENCE [LARGE SCALE GENOMIC DNA]</scope>
    <source>
        <strain evidence="3">ATCC 51768 / DSM 7523 / JCM 9630 / CIP 104966 / NBRC 100827 / IM2</strain>
    </source>
</reference>
<evidence type="ECO:0000259" key="1">
    <source>
        <dbReference type="Pfam" id="PF07775"/>
    </source>
</evidence>
<dbReference type="AlphaFoldDB" id="Q8ZVQ4"/>
<protein>
    <submittedName>
        <fullName evidence="2">PaREP2b, degenerate</fullName>
    </submittedName>
</protein>
<sequence>MLELRRLASYVQEMKAAKYKKALEEASKAWYEQRDPTALWALRELGFKPSTVYQSGNEDIIIFKGDVLNNLLKALIPAFPKLYELRDALAEFAGAFKVVTNEVVRANFNMEWAYIAMAEGYLSNVVTVEGTLDTSGSLPKTVIRFRIG</sequence>